<sequence>MEPIADAEPLRPLLEPADGVPDVTSTPEALAEVTAALAAGTGPVAVDVERASGYRYGQSAYLVQLRREGAGTVLIDPVPLRDLSELGAALAGTEWVLHAANQDLPSLRALGLVPDALFDTELAARLLGRDRVGLGHIVAEELGITLAKEHSAADWSTRPLPADWLRYAALDVELLVELRDRLAADLAAAGKLEWAQEEFEAVRTAPPAPPRVDPWRRTSGMHTVRTDRGAAVVREMWQAREDLARRVDRSPGRVLPDAAIVAAAHALPASEADLLALPPFTGRGARRHAAHWWGAVERALALPRDELPPRRAPGDPTTPPPPRAWAAKAPDAAARLEAVRGAVRGLAAEVAVPQENLLAPAIQRQLAWTPPEATESAVAEAMTALGARRWQVGLLAAPVAAALTATAD</sequence>
<dbReference type="SUPFAM" id="SSF47819">
    <property type="entry name" value="HRDC-like"/>
    <property type="match status" value="1"/>
</dbReference>
<gene>
    <name evidence="3" type="ORF">ACFO3F_14840</name>
</gene>
<dbReference type="InterPro" id="IPR002562">
    <property type="entry name" value="3'-5'_exonuclease_dom"/>
</dbReference>
<feature type="region of interest" description="Disordered" evidence="1">
    <location>
        <begin position="1"/>
        <end position="24"/>
    </location>
</feature>
<feature type="compositionally biased region" description="Basic and acidic residues" evidence="1">
    <location>
        <begin position="304"/>
        <end position="313"/>
    </location>
</feature>
<dbReference type="InterPro" id="IPR051086">
    <property type="entry name" value="RNase_D-like"/>
</dbReference>
<dbReference type="InterPro" id="IPR044876">
    <property type="entry name" value="HRDC_dom_sf"/>
</dbReference>
<evidence type="ECO:0000256" key="1">
    <source>
        <dbReference type="SAM" id="MobiDB-lite"/>
    </source>
</evidence>
<dbReference type="InterPro" id="IPR041605">
    <property type="entry name" value="Exo_C"/>
</dbReference>
<feature type="domain" description="HRDC" evidence="2">
    <location>
        <begin position="226"/>
        <end position="306"/>
    </location>
</feature>
<dbReference type="InterPro" id="IPR010997">
    <property type="entry name" value="HRDC-like_sf"/>
</dbReference>
<organism evidence="3 4">
    <name type="scientific">Georgenia faecalis</name>
    <dbReference type="NCBI Taxonomy" id="2483799"/>
    <lineage>
        <taxon>Bacteria</taxon>
        <taxon>Bacillati</taxon>
        <taxon>Actinomycetota</taxon>
        <taxon>Actinomycetes</taxon>
        <taxon>Micrococcales</taxon>
        <taxon>Bogoriellaceae</taxon>
        <taxon>Georgenia</taxon>
    </lineage>
</organism>
<evidence type="ECO:0000259" key="2">
    <source>
        <dbReference type="PROSITE" id="PS50967"/>
    </source>
</evidence>
<dbReference type="PROSITE" id="PS50967">
    <property type="entry name" value="HRDC"/>
    <property type="match status" value="1"/>
</dbReference>
<dbReference type="InterPro" id="IPR012337">
    <property type="entry name" value="RNaseH-like_sf"/>
</dbReference>
<feature type="region of interest" description="Disordered" evidence="1">
    <location>
        <begin position="304"/>
        <end position="323"/>
    </location>
</feature>
<dbReference type="Pfam" id="PF00570">
    <property type="entry name" value="HRDC"/>
    <property type="match status" value="1"/>
</dbReference>
<keyword evidence="4" id="KW-1185">Reference proteome</keyword>
<dbReference type="RefSeq" id="WP_122824196.1">
    <property type="nucleotide sequence ID" value="NZ_CP033325.1"/>
</dbReference>
<proteinExistence type="predicted"/>
<dbReference type="PANTHER" id="PTHR47649">
    <property type="entry name" value="RIBONUCLEASE D"/>
    <property type="match status" value="1"/>
</dbReference>
<dbReference type="Pfam" id="PF18305">
    <property type="entry name" value="DNA_pol_A_exoN"/>
    <property type="match status" value="1"/>
</dbReference>
<dbReference type="PANTHER" id="PTHR47649:SF1">
    <property type="entry name" value="RIBONUCLEASE D"/>
    <property type="match status" value="1"/>
</dbReference>
<name>A0ABV9DE29_9MICO</name>
<protein>
    <submittedName>
        <fullName evidence="3">HRDC domain-containing protein</fullName>
    </submittedName>
</protein>
<dbReference type="EMBL" id="JBHSGF010000013">
    <property type="protein sequence ID" value="MFC4556524.1"/>
    <property type="molecule type" value="Genomic_DNA"/>
</dbReference>
<dbReference type="SMART" id="SM00341">
    <property type="entry name" value="HRDC"/>
    <property type="match status" value="1"/>
</dbReference>
<dbReference type="Gene3D" id="1.10.150.80">
    <property type="entry name" value="HRDC domain"/>
    <property type="match status" value="2"/>
</dbReference>
<comment type="caution">
    <text evidence="3">The sequence shown here is derived from an EMBL/GenBank/DDBJ whole genome shotgun (WGS) entry which is preliminary data.</text>
</comment>
<dbReference type="Gene3D" id="3.30.420.10">
    <property type="entry name" value="Ribonuclease H-like superfamily/Ribonuclease H"/>
    <property type="match status" value="1"/>
</dbReference>
<reference evidence="4" key="1">
    <citation type="journal article" date="2019" name="Int. J. Syst. Evol. Microbiol.">
        <title>The Global Catalogue of Microorganisms (GCM) 10K type strain sequencing project: providing services to taxonomists for standard genome sequencing and annotation.</title>
        <authorList>
            <consortium name="The Broad Institute Genomics Platform"/>
            <consortium name="The Broad Institute Genome Sequencing Center for Infectious Disease"/>
            <person name="Wu L."/>
            <person name="Ma J."/>
        </authorList>
    </citation>
    <scope>NUCLEOTIDE SEQUENCE [LARGE SCALE GENOMIC DNA]</scope>
    <source>
        <strain evidence="4">JCM 3369</strain>
    </source>
</reference>
<dbReference type="InterPro" id="IPR036397">
    <property type="entry name" value="RNaseH_sf"/>
</dbReference>
<dbReference type="SMART" id="SM00474">
    <property type="entry name" value="35EXOc"/>
    <property type="match status" value="1"/>
</dbReference>
<dbReference type="Pfam" id="PF01612">
    <property type="entry name" value="DNA_pol_A_exo1"/>
    <property type="match status" value="1"/>
</dbReference>
<evidence type="ECO:0000313" key="4">
    <source>
        <dbReference type="Proteomes" id="UP001595955"/>
    </source>
</evidence>
<dbReference type="Proteomes" id="UP001595955">
    <property type="component" value="Unassembled WGS sequence"/>
</dbReference>
<accession>A0ABV9DE29</accession>
<dbReference type="InterPro" id="IPR002121">
    <property type="entry name" value="HRDC_dom"/>
</dbReference>
<dbReference type="CDD" id="cd06142">
    <property type="entry name" value="RNaseD_exo"/>
    <property type="match status" value="1"/>
</dbReference>
<dbReference type="SUPFAM" id="SSF53098">
    <property type="entry name" value="Ribonuclease H-like"/>
    <property type="match status" value="1"/>
</dbReference>
<evidence type="ECO:0000313" key="3">
    <source>
        <dbReference type="EMBL" id="MFC4556524.1"/>
    </source>
</evidence>